<evidence type="ECO:0000256" key="1">
    <source>
        <dbReference type="ARBA" id="ARBA00022723"/>
    </source>
</evidence>
<dbReference type="SUPFAM" id="SSF52768">
    <property type="entry name" value="Arginase/deacetylase"/>
    <property type="match status" value="1"/>
</dbReference>
<feature type="region of interest" description="Disordered" evidence="5">
    <location>
        <begin position="1"/>
        <end position="27"/>
    </location>
</feature>
<keyword evidence="3" id="KW-0464">Manganese</keyword>
<comment type="similarity">
    <text evidence="4">Belongs to the arginase family.</text>
</comment>
<evidence type="ECO:0000313" key="6">
    <source>
        <dbReference type="EMBL" id="OQV12198.1"/>
    </source>
</evidence>
<dbReference type="Proteomes" id="UP000192578">
    <property type="component" value="Unassembled WGS sequence"/>
</dbReference>
<dbReference type="AlphaFoldDB" id="A0A1W0WAJ1"/>
<proteinExistence type="inferred from homology"/>
<sequence>MDESPANRQGLGFIQAPRINPGTQKKSELPGWIKRIIESWRPQPVQASRKPSLSESFSQDYGSGAMDFTGRDVDGRLDELSQRILLDGAVCKQVCRLVRRSVKDGCVPVTFCAGRIPALGSISGHAMGKVEAGTLSVTDASSACLIWLDLFGNMDSRIASYLQYLTRCPAAFLLHELFPQKPKDLPGFEWIRPWLSVTRAAVIGLQDPSHNEIQFLEEKGIQYCTVDNLVSRGAEECITAALMAINPRNDLPVHLVINVFALDLTAAPDAPPEVGGKILVQDMLIVLDAVLHSGRLGAVDILEVDQVAPEEVARATEVINKVLKCVSAQVKRETVQMSFEL</sequence>
<evidence type="ECO:0000313" key="7">
    <source>
        <dbReference type="Proteomes" id="UP000192578"/>
    </source>
</evidence>
<evidence type="ECO:0000256" key="5">
    <source>
        <dbReference type="SAM" id="MobiDB-lite"/>
    </source>
</evidence>
<keyword evidence="2" id="KW-0378">Hydrolase</keyword>
<dbReference type="EMBL" id="MTYJ01000151">
    <property type="protein sequence ID" value="OQV12198.1"/>
    <property type="molecule type" value="Genomic_DNA"/>
</dbReference>
<dbReference type="GO" id="GO:0005829">
    <property type="term" value="C:cytosol"/>
    <property type="evidence" value="ECO:0007669"/>
    <property type="project" value="TreeGrafter"/>
</dbReference>
<comment type="caution">
    <text evidence="6">The sequence shown here is derived from an EMBL/GenBank/DDBJ whole genome shotgun (WGS) entry which is preliminary data.</text>
</comment>
<dbReference type="Pfam" id="PF00491">
    <property type="entry name" value="Arginase"/>
    <property type="match status" value="1"/>
</dbReference>
<dbReference type="GO" id="GO:0004053">
    <property type="term" value="F:arginase activity"/>
    <property type="evidence" value="ECO:0007669"/>
    <property type="project" value="TreeGrafter"/>
</dbReference>
<evidence type="ECO:0000256" key="3">
    <source>
        <dbReference type="ARBA" id="ARBA00023211"/>
    </source>
</evidence>
<evidence type="ECO:0000256" key="4">
    <source>
        <dbReference type="PROSITE-ProRule" id="PRU00742"/>
    </source>
</evidence>
<evidence type="ECO:0000256" key="2">
    <source>
        <dbReference type="ARBA" id="ARBA00022801"/>
    </source>
</evidence>
<dbReference type="InterPro" id="IPR023696">
    <property type="entry name" value="Ureohydrolase_dom_sf"/>
</dbReference>
<dbReference type="Gene3D" id="3.40.800.10">
    <property type="entry name" value="Ureohydrolase domain"/>
    <property type="match status" value="1"/>
</dbReference>
<organism evidence="6 7">
    <name type="scientific">Hypsibius exemplaris</name>
    <name type="common">Freshwater tardigrade</name>
    <dbReference type="NCBI Taxonomy" id="2072580"/>
    <lineage>
        <taxon>Eukaryota</taxon>
        <taxon>Metazoa</taxon>
        <taxon>Ecdysozoa</taxon>
        <taxon>Tardigrada</taxon>
        <taxon>Eutardigrada</taxon>
        <taxon>Parachela</taxon>
        <taxon>Hypsibioidea</taxon>
        <taxon>Hypsibiidae</taxon>
        <taxon>Hypsibius</taxon>
    </lineage>
</organism>
<dbReference type="InterPro" id="IPR006035">
    <property type="entry name" value="Ureohydrolase"/>
</dbReference>
<dbReference type="PANTHER" id="PTHR43782:SF3">
    <property type="entry name" value="ARGINASE"/>
    <property type="match status" value="1"/>
</dbReference>
<dbReference type="PANTHER" id="PTHR43782">
    <property type="entry name" value="ARGINASE"/>
    <property type="match status" value="1"/>
</dbReference>
<dbReference type="GO" id="GO:0030145">
    <property type="term" value="F:manganese ion binding"/>
    <property type="evidence" value="ECO:0007669"/>
    <property type="project" value="TreeGrafter"/>
</dbReference>
<reference evidence="7" key="1">
    <citation type="submission" date="2017-01" db="EMBL/GenBank/DDBJ databases">
        <title>Comparative genomics of anhydrobiosis in the tardigrade Hypsibius dujardini.</title>
        <authorList>
            <person name="Yoshida Y."/>
            <person name="Koutsovoulos G."/>
            <person name="Laetsch D."/>
            <person name="Stevens L."/>
            <person name="Kumar S."/>
            <person name="Horikawa D."/>
            <person name="Ishino K."/>
            <person name="Komine S."/>
            <person name="Tomita M."/>
            <person name="Blaxter M."/>
            <person name="Arakawa K."/>
        </authorList>
    </citation>
    <scope>NUCLEOTIDE SEQUENCE [LARGE SCALE GENOMIC DNA]</scope>
    <source>
        <strain evidence="7">Z151</strain>
    </source>
</reference>
<protein>
    <submittedName>
        <fullName evidence="6">Arginase-1</fullName>
    </submittedName>
</protein>
<dbReference type="OrthoDB" id="10058887at2759"/>
<gene>
    <name evidence="6" type="ORF">BV898_13540</name>
</gene>
<name>A0A1W0WAJ1_HYPEX</name>
<dbReference type="GO" id="GO:0005634">
    <property type="term" value="C:nucleus"/>
    <property type="evidence" value="ECO:0007669"/>
    <property type="project" value="TreeGrafter"/>
</dbReference>
<accession>A0A1W0WAJ1</accession>
<dbReference type="PROSITE" id="PS51409">
    <property type="entry name" value="ARGINASE_2"/>
    <property type="match status" value="1"/>
</dbReference>
<keyword evidence="1" id="KW-0479">Metal-binding</keyword>
<keyword evidence="7" id="KW-1185">Reference proteome</keyword>